<evidence type="ECO:0000313" key="3">
    <source>
        <dbReference type="EMBL" id="BBL02828.1"/>
    </source>
</evidence>
<organism evidence="3 4">
    <name type="scientific">Alistipes communis</name>
    <dbReference type="NCBI Taxonomy" id="2585118"/>
    <lineage>
        <taxon>Bacteria</taxon>
        <taxon>Pseudomonadati</taxon>
        <taxon>Bacteroidota</taxon>
        <taxon>Bacteroidia</taxon>
        <taxon>Bacteroidales</taxon>
        <taxon>Rikenellaceae</taxon>
        <taxon>Alistipes</taxon>
    </lineage>
</organism>
<dbReference type="NCBIfam" id="TIGR02145">
    <property type="entry name" value="Fib_succ_major"/>
    <property type="match status" value="1"/>
</dbReference>
<dbReference type="EMBL" id="AP019735">
    <property type="protein sequence ID" value="BBL02828.1"/>
    <property type="molecule type" value="Genomic_DNA"/>
</dbReference>
<reference evidence="4" key="1">
    <citation type="submission" date="2019-06" db="EMBL/GenBank/DDBJ databases">
        <title>Alistipes onderdonkii subsp. vulgaris subsp. nov., Alistipes dispar sp. nov. and Alistipes communis sp. nov., isolated from human faeces, and creation of Alistipes onderdonkii subsp. onderdonkii subsp. nov.</title>
        <authorList>
            <person name="Sakamoto M."/>
            <person name="Ikeyama N."/>
            <person name="Ogata Y."/>
            <person name="Suda W."/>
            <person name="Iino T."/>
            <person name="Hattori M."/>
            <person name="Ohkuma M."/>
        </authorList>
    </citation>
    <scope>NUCLEOTIDE SEQUENCE [LARGE SCALE GENOMIC DNA]</scope>
    <source>
        <strain evidence="4">5CBH24</strain>
    </source>
</reference>
<dbReference type="InterPro" id="IPR013783">
    <property type="entry name" value="Ig-like_fold"/>
</dbReference>
<gene>
    <name evidence="3" type="ORF">A5CBH24_01410</name>
</gene>
<accession>A0A4Y1WS02</accession>
<evidence type="ECO:0000256" key="1">
    <source>
        <dbReference type="SAM" id="MobiDB-lite"/>
    </source>
</evidence>
<dbReference type="AlphaFoldDB" id="A0A4Y1WS02"/>
<dbReference type="KEGG" id="acou:A5CBH24_01410"/>
<keyword evidence="4" id="KW-1185">Reference proteome</keyword>
<feature type="region of interest" description="Disordered" evidence="1">
    <location>
        <begin position="12"/>
        <end position="33"/>
    </location>
</feature>
<evidence type="ECO:0000313" key="4">
    <source>
        <dbReference type="Proteomes" id="UP000318946"/>
    </source>
</evidence>
<dbReference type="Pfam" id="PF09603">
    <property type="entry name" value="Fib_succ_major"/>
    <property type="match status" value="1"/>
</dbReference>
<sequence length="381" mass="41380">MLLWTACAVACSDSDPAPQPDDEGPTPPPDKEQQVVCGIEKPEEGASVNLAEKLTIAGTGVATVGEIEKVVLKVGGIVVPEVTDVPFEIEYTFPAEQVEGELKLELSVEGDAGATASTEVTVTTYRKEGPAAPVEGTMTDARDGNVYKTVKLADQVWMAENLRYLPEQHDDVSDTEPRYYIWSDYDKDTQLGAEALKVYGAFYNWKAALQGEEPQTSADQAPIRGVCPEGWHIPSQAEWQQLAQYVLDADMAAVGSNGEVDETAIAKALAMDYPDDELMWNLPSMIEGDPQPTWPGIDKSKNNATKFSGIPIGFRSYSFNPADGGVQWDHASYSAGWWSSTQGVMGEGYCAVVRMWSDNQRFATDSNFIGGVGLTVRCLQD</sequence>
<dbReference type="Pfam" id="PF17957">
    <property type="entry name" value="Big_7"/>
    <property type="match status" value="1"/>
</dbReference>
<dbReference type="Proteomes" id="UP000318946">
    <property type="component" value="Chromosome"/>
</dbReference>
<dbReference type="Gene3D" id="2.60.40.10">
    <property type="entry name" value="Immunoglobulins"/>
    <property type="match status" value="1"/>
</dbReference>
<protein>
    <recommendedName>
        <fullName evidence="2">Fibrobacter succinogenes major paralogous domain-containing protein</fullName>
    </recommendedName>
</protein>
<evidence type="ECO:0000259" key="2">
    <source>
        <dbReference type="Pfam" id="PF09603"/>
    </source>
</evidence>
<feature type="domain" description="Fibrobacter succinogenes major paralogous" evidence="2">
    <location>
        <begin position="150"/>
        <end position="379"/>
    </location>
</feature>
<dbReference type="InterPro" id="IPR011871">
    <property type="entry name" value="Fib_succ_major"/>
</dbReference>
<name>A0A4Y1WS02_9BACT</name>
<proteinExistence type="predicted"/>